<dbReference type="Proteomes" id="UP000619293">
    <property type="component" value="Unassembled WGS sequence"/>
</dbReference>
<accession>A0A8J3JPL6</accession>
<name>A0A8J3JPL6_9ACTN</name>
<proteinExistence type="predicted"/>
<gene>
    <name evidence="1" type="ORF">Cch02nite_22200</name>
</gene>
<dbReference type="EMBL" id="BONG01000010">
    <property type="protein sequence ID" value="GIF88776.1"/>
    <property type="molecule type" value="Genomic_DNA"/>
</dbReference>
<evidence type="ECO:0000313" key="2">
    <source>
        <dbReference type="Proteomes" id="UP000619293"/>
    </source>
</evidence>
<dbReference type="AlphaFoldDB" id="A0A8J3JPL6"/>
<keyword evidence="2" id="KW-1185">Reference proteome</keyword>
<sequence length="98" mass="10528">MPPVAKSADIVFADPIDPSAVTVAVTLPWATATVRVVFAWAGAASPLIKKYAQVPPPTSSSPRALLISVVRPSGMPRRNRMARIVATRPRRDLRPTSE</sequence>
<organism evidence="1 2">
    <name type="scientific">Catellatospora chokoriensis</name>
    <dbReference type="NCBI Taxonomy" id="310353"/>
    <lineage>
        <taxon>Bacteria</taxon>
        <taxon>Bacillati</taxon>
        <taxon>Actinomycetota</taxon>
        <taxon>Actinomycetes</taxon>
        <taxon>Micromonosporales</taxon>
        <taxon>Micromonosporaceae</taxon>
        <taxon>Catellatospora</taxon>
    </lineage>
</organism>
<comment type="caution">
    <text evidence="1">The sequence shown here is derived from an EMBL/GenBank/DDBJ whole genome shotgun (WGS) entry which is preliminary data.</text>
</comment>
<evidence type="ECO:0000313" key="1">
    <source>
        <dbReference type="EMBL" id="GIF88776.1"/>
    </source>
</evidence>
<reference evidence="1 2" key="1">
    <citation type="submission" date="2021-01" db="EMBL/GenBank/DDBJ databases">
        <title>Whole genome shotgun sequence of Catellatospora chokoriensis NBRC 107358.</title>
        <authorList>
            <person name="Komaki H."/>
            <person name="Tamura T."/>
        </authorList>
    </citation>
    <scope>NUCLEOTIDE SEQUENCE [LARGE SCALE GENOMIC DNA]</scope>
    <source>
        <strain evidence="1 2">NBRC 107358</strain>
    </source>
</reference>
<protein>
    <submittedName>
        <fullName evidence="1">Uncharacterized protein</fullName>
    </submittedName>
</protein>